<keyword evidence="2" id="KW-1185">Reference proteome</keyword>
<evidence type="ECO:0000313" key="2">
    <source>
        <dbReference type="Proteomes" id="UP000439903"/>
    </source>
</evidence>
<dbReference type="PANTHER" id="PTHR45786">
    <property type="entry name" value="DNA BINDING PROTEIN-LIKE"/>
    <property type="match status" value="1"/>
</dbReference>
<gene>
    <name evidence="1" type="ORF">F8M41_009624</name>
</gene>
<proteinExistence type="predicted"/>
<dbReference type="PANTHER" id="PTHR45786:SF74">
    <property type="entry name" value="ATP-DEPENDENT DNA HELICASE"/>
    <property type="match status" value="1"/>
</dbReference>
<dbReference type="EMBL" id="WTPW01002046">
    <property type="protein sequence ID" value="KAF0400032.1"/>
    <property type="molecule type" value="Genomic_DNA"/>
</dbReference>
<sequence>MIYSCNYCGAMFWLDEKTGGSNKNPIFSACCNGGKVMLPSMTSPPDILMQLLTYSTSKAKEFHKNIQAYNAIFAFTSLGAHIDESIMGQQGI</sequence>
<name>A0A8H3X4P0_GIGMA</name>
<dbReference type="Proteomes" id="UP000439903">
    <property type="component" value="Unassembled WGS sequence"/>
</dbReference>
<evidence type="ECO:0000313" key="1">
    <source>
        <dbReference type="EMBL" id="KAF0400032.1"/>
    </source>
</evidence>
<organism evidence="1 2">
    <name type="scientific">Gigaspora margarita</name>
    <dbReference type="NCBI Taxonomy" id="4874"/>
    <lineage>
        <taxon>Eukaryota</taxon>
        <taxon>Fungi</taxon>
        <taxon>Fungi incertae sedis</taxon>
        <taxon>Mucoromycota</taxon>
        <taxon>Glomeromycotina</taxon>
        <taxon>Glomeromycetes</taxon>
        <taxon>Diversisporales</taxon>
        <taxon>Gigasporaceae</taxon>
        <taxon>Gigaspora</taxon>
    </lineage>
</organism>
<protein>
    <submittedName>
        <fullName evidence="1">Transcriptional factor b3</fullName>
    </submittedName>
</protein>
<dbReference type="OrthoDB" id="2279134at2759"/>
<dbReference type="AlphaFoldDB" id="A0A8H3X4P0"/>
<comment type="caution">
    <text evidence="1">The sequence shown here is derived from an EMBL/GenBank/DDBJ whole genome shotgun (WGS) entry which is preliminary data.</text>
</comment>
<accession>A0A8H3X4P0</accession>
<reference evidence="1 2" key="1">
    <citation type="journal article" date="2019" name="Environ. Microbiol.">
        <title>At the nexus of three kingdoms: the genome of the mycorrhizal fungus Gigaspora margarita provides insights into plant, endobacterial and fungal interactions.</title>
        <authorList>
            <person name="Venice F."/>
            <person name="Ghignone S."/>
            <person name="Salvioli di Fossalunga A."/>
            <person name="Amselem J."/>
            <person name="Novero M."/>
            <person name="Xianan X."/>
            <person name="Sedzielewska Toro K."/>
            <person name="Morin E."/>
            <person name="Lipzen A."/>
            <person name="Grigoriev I.V."/>
            <person name="Henrissat B."/>
            <person name="Martin F.M."/>
            <person name="Bonfante P."/>
        </authorList>
    </citation>
    <scope>NUCLEOTIDE SEQUENCE [LARGE SCALE GENOMIC DNA]</scope>
    <source>
        <strain evidence="1 2">BEG34</strain>
    </source>
</reference>